<name>A0ABY5W8T9_9ACTN</name>
<reference evidence="1" key="1">
    <citation type="submission" date="2021-04" db="EMBL/GenBank/DDBJ databases">
        <authorList>
            <person name="Hartkoorn R.C."/>
            <person name="Beaudoing E."/>
            <person name="Hot D."/>
        </authorList>
    </citation>
    <scope>NUCLEOTIDE SEQUENCE</scope>
    <source>
        <strain evidence="1">NRRL B-16292</strain>
    </source>
</reference>
<dbReference type="Proteomes" id="UP001059617">
    <property type="component" value="Chromosome"/>
</dbReference>
<evidence type="ECO:0000313" key="2">
    <source>
        <dbReference type="Proteomes" id="UP001059617"/>
    </source>
</evidence>
<evidence type="ECO:0000313" key="1">
    <source>
        <dbReference type="EMBL" id="UWP86498.1"/>
    </source>
</evidence>
<protein>
    <submittedName>
        <fullName evidence="1">Uncharacterized protein</fullName>
    </submittedName>
</protein>
<organism evidence="1 2">
    <name type="scientific">Dactylosporangium fulvum</name>
    <dbReference type="NCBI Taxonomy" id="53359"/>
    <lineage>
        <taxon>Bacteria</taxon>
        <taxon>Bacillati</taxon>
        <taxon>Actinomycetota</taxon>
        <taxon>Actinomycetes</taxon>
        <taxon>Micromonosporales</taxon>
        <taxon>Micromonosporaceae</taxon>
        <taxon>Dactylosporangium</taxon>
    </lineage>
</organism>
<accession>A0ABY5W8T9</accession>
<dbReference type="EMBL" id="CP073720">
    <property type="protein sequence ID" value="UWP86498.1"/>
    <property type="molecule type" value="Genomic_DNA"/>
</dbReference>
<sequence>MIELRKHVGDQRFNPVSLIDACTAIEERQGMQCRPSIKEIAAFAIDAGRRQHRGVSIQLIPSQRRS</sequence>
<reference evidence="1" key="2">
    <citation type="submission" date="2022-09" db="EMBL/GenBank/DDBJ databases">
        <title>Biosynthetic gene clusters of Dactylosporangioum fulvum.</title>
        <authorList>
            <person name="Caradec T."/>
        </authorList>
    </citation>
    <scope>NUCLEOTIDE SEQUENCE</scope>
    <source>
        <strain evidence="1">NRRL B-16292</strain>
    </source>
</reference>
<keyword evidence="2" id="KW-1185">Reference proteome</keyword>
<gene>
    <name evidence="1" type="ORF">Dfulv_20545</name>
</gene>
<dbReference type="RefSeq" id="WP_259865730.1">
    <property type="nucleotide sequence ID" value="NZ_BAAAST010000003.1"/>
</dbReference>
<proteinExistence type="predicted"/>